<dbReference type="OMA" id="FRAMVIT"/>
<reference evidence="3" key="3">
    <citation type="submission" date="2025-09" db="UniProtKB">
        <authorList>
            <consortium name="Ensembl"/>
        </authorList>
    </citation>
    <scope>IDENTIFICATION</scope>
</reference>
<dbReference type="AlphaFoldDB" id="H2YMW4"/>
<evidence type="ECO:0008006" key="5">
    <source>
        <dbReference type="Google" id="ProtNLM"/>
    </source>
</evidence>
<evidence type="ECO:0000256" key="1">
    <source>
        <dbReference type="SAM" id="MobiDB-lite"/>
    </source>
</evidence>
<evidence type="ECO:0000313" key="4">
    <source>
        <dbReference type="Proteomes" id="UP000007875"/>
    </source>
</evidence>
<evidence type="ECO:0000256" key="2">
    <source>
        <dbReference type="SAM" id="Phobius"/>
    </source>
</evidence>
<protein>
    <recommendedName>
        <fullName evidence="5">PSI domain-containing protein</fullName>
    </recommendedName>
</protein>
<sequence length="130" mass="14932">MKQNSIMDKLRSFVQVRTSDEAHHFQKRSRNSNNNTTKKPSAHEIACKKWKTCEECVSITSGNYQCLWCKKGDKCSHYPYKHIVPQSSECDWENARWGVCWVDFRAMVITVSIIGAVLLIAICCCNSKVL</sequence>
<keyword evidence="2" id="KW-1133">Transmembrane helix</keyword>
<dbReference type="GO" id="GO:0005737">
    <property type="term" value="C:cytoplasm"/>
    <property type="evidence" value="ECO:0007669"/>
    <property type="project" value="TreeGrafter"/>
</dbReference>
<dbReference type="PANTHER" id="PTHR15191">
    <property type="entry name" value="PROTEIN CBG20567"/>
    <property type="match status" value="1"/>
</dbReference>
<dbReference type="PANTHER" id="PTHR15191:SF3">
    <property type="entry name" value="PITUITARY TUMOR-TRANSFORMING GENE PROTEIN-BINDING FACTOR"/>
    <property type="match status" value="1"/>
</dbReference>
<dbReference type="InterPro" id="IPR052304">
    <property type="entry name" value="PTTG1IP"/>
</dbReference>
<accession>H2YMW4</accession>
<dbReference type="Ensembl" id="ENSCSAVT00000006752.1">
    <property type="protein sequence ID" value="ENSCSAVP00000006666.1"/>
    <property type="gene ID" value="ENSCSAVG00000003996.1"/>
</dbReference>
<keyword evidence="2" id="KW-0472">Membrane</keyword>
<dbReference type="GO" id="GO:0006606">
    <property type="term" value="P:protein import into nucleus"/>
    <property type="evidence" value="ECO:0007669"/>
    <property type="project" value="TreeGrafter"/>
</dbReference>
<keyword evidence="2" id="KW-0812">Transmembrane</keyword>
<name>H2YMW4_CIOSA</name>
<feature type="region of interest" description="Disordered" evidence="1">
    <location>
        <begin position="18"/>
        <end position="41"/>
    </location>
</feature>
<dbReference type="Proteomes" id="UP000007875">
    <property type="component" value="Unassembled WGS sequence"/>
</dbReference>
<reference evidence="3" key="2">
    <citation type="submission" date="2025-08" db="UniProtKB">
        <authorList>
            <consortium name="Ensembl"/>
        </authorList>
    </citation>
    <scope>IDENTIFICATION</scope>
</reference>
<feature type="transmembrane region" description="Helical" evidence="2">
    <location>
        <begin position="106"/>
        <end position="129"/>
    </location>
</feature>
<proteinExistence type="predicted"/>
<keyword evidence="4" id="KW-1185">Reference proteome</keyword>
<dbReference type="HOGENOM" id="CLU_1937370_0_0_1"/>
<dbReference type="InParanoid" id="H2YMW4"/>
<dbReference type="STRING" id="51511.ENSCSAVP00000006666"/>
<reference evidence="4" key="1">
    <citation type="submission" date="2003-08" db="EMBL/GenBank/DDBJ databases">
        <authorList>
            <person name="Birren B."/>
            <person name="Nusbaum C."/>
            <person name="Abebe A."/>
            <person name="Abouelleil A."/>
            <person name="Adekoya E."/>
            <person name="Ait-zahra M."/>
            <person name="Allen N."/>
            <person name="Allen T."/>
            <person name="An P."/>
            <person name="Anderson M."/>
            <person name="Anderson S."/>
            <person name="Arachchi H."/>
            <person name="Armbruster J."/>
            <person name="Bachantsang P."/>
            <person name="Baldwin J."/>
            <person name="Barry A."/>
            <person name="Bayul T."/>
            <person name="Blitshsteyn B."/>
            <person name="Bloom T."/>
            <person name="Blye J."/>
            <person name="Boguslavskiy L."/>
            <person name="Borowsky M."/>
            <person name="Boukhgalter B."/>
            <person name="Brunache A."/>
            <person name="Butler J."/>
            <person name="Calixte N."/>
            <person name="Calvo S."/>
            <person name="Camarata J."/>
            <person name="Campo K."/>
            <person name="Chang J."/>
            <person name="Cheshatsang Y."/>
            <person name="Citroen M."/>
            <person name="Collymore A."/>
            <person name="Considine T."/>
            <person name="Cook A."/>
            <person name="Cooke P."/>
            <person name="Corum B."/>
            <person name="Cuomo C."/>
            <person name="David R."/>
            <person name="Dawoe T."/>
            <person name="Degray S."/>
            <person name="Dodge S."/>
            <person name="Dooley K."/>
            <person name="Dorje P."/>
            <person name="Dorjee K."/>
            <person name="Dorris L."/>
            <person name="Duffey N."/>
            <person name="Dupes A."/>
            <person name="Elkins T."/>
            <person name="Engels R."/>
            <person name="Erickson J."/>
            <person name="Farina A."/>
            <person name="Faro S."/>
            <person name="Ferreira P."/>
            <person name="Fischer H."/>
            <person name="Fitzgerald M."/>
            <person name="Foley K."/>
            <person name="Gage D."/>
            <person name="Galagan J."/>
            <person name="Gearin G."/>
            <person name="Gnerre S."/>
            <person name="Gnirke A."/>
            <person name="Goyette A."/>
            <person name="Graham J."/>
            <person name="Grandbois E."/>
            <person name="Gyaltsen K."/>
            <person name="Hafez N."/>
            <person name="Hagopian D."/>
            <person name="Hagos B."/>
            <person name="Hall J."/>
            <person name="Hatcher B."/>
            <person name="Heller A."/>
            <person name="Higgins H."/>
            <person name="Honan T."/>
            <person name="Horn A."/>
            <person name="Houde N."/>
            <person name="Hughes L."/>
            <person name="Hulme W."/>
            <person name="Husby E."/>
            <person name="Iliev I."/>
            <person name="Jaffe D."/>
            <person name="Jones C."/>
            <person name="Kamal M."/>
            <person name="Kamat A."/>
            <person name="Kamvysselis M."/>
            <person name="Karlsson E."/>
            <person name="Kells C."/>
            <person name="Kieu A."/>
            <person name="Kisner P."/>
            <person name="Kodira C."/>
            <person name="Kulbokas E."/>
            <person name="Labutti K."/>
            <person name="Lama D."/>
            <person name="Landers T."/>
            <person name="Leger J."/>
            <person name="Levine S."/>
            <person name="Lewis D."/>
            <person name="Lewis T."/>
            <person name="Lindblad-toh K."/>
            <person name="Liu X."/>
            <person name="Lokyitsang T."/>
            <person name="Lokyitsang Y."/>
            <person name="Lucien O."/>
            <person name="Lui A."/>
            <person name="Ma L.J."/>
            <person name="Mabbitt R."/>
            <person name="Macdonald J."/>
            <person name="Maclean C."/>
            <person name="Major J."/>
            <person name="Manning J."/>
            <person name="Marabella R."/>
            <person name="Maru K."/>
            <person name="Matthews C."/>
            <person name="Mauceli E."/>
            <person name="Mccarthy M."/>
            <person name="Mcdonough S."/>
            <person name="Mcghee T."/>
            <person name="Meldrim J."/>
            <person name="Meneus L."/>
            <person name="Mesirov J."/>
            <person name="Mihalev A."/>
            <person name="Mihova T."/>
            <person name="Mikkelsen T."/>
            <person name="Mlenga V."/>
            <person name="Moru K."/>
            <person name="Mozes J."/>
            <person name="Mulrain L."/>
            <person name="Munson G."/>
            <person name="Naylor J."/>
            <person name="Newes C."/>
            <person name="Nguyen C."/>
            <person name="Nguyen N."/>
            <person name="Nguyen T."/>
            <person name="Nicol R."/>
            <person name="Nielsen C."/>
            <person name="Nizzari M."/>
            <person name="Norbu C."/>
            <person name="Norbu N."/>
            <person name="O'donnell P."/>
            <person name="Okoawo O."/>
            <person name="O'leary S."/>
            <person name="Omotosho B."/>
            <person name="O'neill K."/>
            <person name="Osman S."/>
            <person name="Parker S."/>
            <person name="Perrin D."/>
            <person name="Phunkhang P."/>
            <person name="Piqani B."/>
            <person name="Purcell S."/>
            <person name="Rachupka T."/>
            <person name="Ramasamy U."/>
            <person name="Rameau R."/>
            <person name="Ray V."/>
            <person name="Raymond C."/>
            <person name="Retta R."/>
            <person name="Richardson S."/>
            <person name="Rise C."/>
            <person name="Rodriguez J."/>
            <person name="Rogers J."/>
            <person name="Rogov P."/>
            <person name="Rutman M."/>
            <person name="Schupbach R."/>
            <person name="Seaman C."/>
            <person name="Settipalli S."/>
            <person name="Sharpe T."/>
            <person name="Sheridan J."/>
            <person name="Sherpa N."/>
            <person name="Shi J."/>
            <person name="Smirnov S."/>
            <person name="Smith C."/>
            <person name="Sougnez C."/>
            <person name="Spencer B."/>
            <person name="Stalker J."/>
            <person name="Stange-thomann N."/>
            <person name="Stavropoulos S."/>
            <person name="Stetson K."/>
            <person name="Stone C."/>
            <person name="Stone S."/>
            <person name="Stubbs M."/>
            <person name="Talamas J."/>
            <person name="Tchuinga P."/>
            <person name="Tenzing P."/>
            <person name="Tesfaye S."/>
            <person name="Theodore J."/>
            <person name="Thoulutsang Y."/>
            <person name="Topham K."/>
            <person name="Towey S."/>
            <person name="Tsamla T."/>
            <person name="Tsomo N."/>
            <person name="Vallee D."/>
            <person name="Vassiliev H."/>
            <person name="Venkataraman V."/>
            <person name="Vinson J."/>
            <person name="Vo A."/>
            <person name="Wade C."/>
            <person name="Wang S."/>
            <person name="Wangchuk T."/>
            <person name="Wangdi T."/>
            <person name="Whittaker C."/>
            <person name="Wilkinson J."/>
            <person name="Wu Y."/>
            <person name="Wyman D."/>
            <person name="Yadav S."/>
            <person name="Yang S."/>
            <person name="Yang X."/>
            <person name="Yeager S."/>
            <person name="Yee E."/>
            <person name="Young G."/>
            <person name="Zainoun J."/>
            <person name="Zembeck L."/>
            <person name="Zimmer A."/>
            <person name="Zody M."/>
            <person name="Lander E."/>
        </authorList>
    </citation>
    <scope>NUCLEOTIDE SEQUENCE [LARGE SCALE GENOMIC DNA]</scope>
</reference>
<evidence type="ECO:0000313" key="3">
    <source>
        <dbReference type="Ensembl" id="ENSCSAVP00000006666.1"/>
    </source>
</evidence>
<organism evidence="3 4">
    <name type="scientific">Ciona savignyi</name>
    <name type="common">Pacific transparent sea squirt</name>
    <dbReference type="NCBI Taxonomy" id="51511"/>
    <lineage>
        <taxon>Eukaryota</taxon>
        <taxon>Metazoa</taxon>
        <taxon>Chordata</taxon>
        <taxon>Tunicata</taxon>
        <taxon>Ascidiacea</taxon>
        <taxon>Phlebobranchia</taxon>
        <taxon>Cionidae</taxon>
        <taxon>Ciona</taxon>
    </lineage>
</organism>
<dbReference type="GO" id="GO:0005634">
    <property type="term" value="C:nucleus"/>
    <property type="evidence" value="ECO:0007669"/>
    <property type="project" value="TreeGrafter"/>
</dbReference>